<gene>
    <name evidence="1" type="ORF">BOLC2T10947H</name>
</gene>
<reference evidence="1" key="1">
    <citation type="submission" date="2018-11" db="EMBL/GenBank/DDBJ databases">
        <authorList>
            <consortium name="Genoscope - CEA"/>
            <person name="William W."/>
        </authorList>
    </citation>
    <scope>NUCLEOTIDE SEQUENCE</scope>
</reference>
<accession>A0A3P6D3K9</accession>
<proteinExistence type="predicted"/>
<dbReference type="EMBL" id="LR031874">
    <property type="protein sequence ID" value="VDD25603.1"/>
    <property type="molecule type" value="Genomic_DNA"/>
</dbReference>
<dbReference type="AlphaFoldDB" id="A0A3P6D3K9"/>
<protein>
    <submittedName>
        <fullName evidence="1">Uncharacterized protein</fullName>
    </submittedName>
</protein>
<organism evidence="1">
    <name type="scientific">Brassica oleracea</name>
    <name type="common">Wild cabbage</name>
    <dbReference type="NCBI Taxonomy" id="3712"/>
    <lineage>
        <taxon>Eukaryota</taxon>
        <taxon>Viridiplantae</taxon>
        <taxon>Streptophyta</taxon>
        <taxon>Embryophyta</taxon>
        <taxon>Tracheophyta</taxon>
        <taxon>Spermatophyta</taxon>
        <taxon>Magnoliopsida</taxon>
        <taxon>eudicotyledons</taxon>
        <taxon>Gunneridae</taxon>
        <taxon>Pentapetalae</taxon>
        <taxon>rosids</taxon>
        <taxon>malvids</taxon>
        <taxon>Brassicales</taxon>
        <taxon>Brassicaceae</taxon>
        <taxon>Brassiceae</taxon>
        <taxon>Brassica</taxon>
    </lineage>
</organism>
<evidence type="ECO:0000313" key="1">
    <source>
        <dbReference type="EMBL" id="VDD25603.1"/>
    </source>
</evidence>
<sequence>MTNIETENLEEMLSRLDQIKSIQDMLKVMTDGHGLGQRVENEPFWQRVLNTLCQIQSTTEQMLKLLTDGHGFFGPRPSAAVSSKRAS</sequence>
<name>A0A3P6D3K9_BRAOL</name>